<reference evidence="1 2" key="1">
    <citation type="submission" date="2024-09" db="EMBL/GenBank/DDBJ databases">
        <title>Chromosome-scale assembly of Riccia fluitans.</title>
        <authorList>
            <person name="Paukszto L."/>
            <person name="Sawicki J."/>
            <person name="Karawczyk K."/>
            <person name="Piernik-Szablinska J."/>
            <person name="Szczecinska M."/>
            <person name="Mazdziarz M."/>
        </authorList>
    </citation>
    <scope>NUCLEOTIDE SEQUENCE [LARGE SCALE GENOMIC DNA]</scope>
    <source>
        <strain evidence="1">Rf_01</strain>
        <tissue evidence="1">Aerial parts of the thallus</tissue>
    </source>
</reference>
<sequence length="113" mass="12897">MSLFQVPGKQQTSAVKCWKPGFRNLGFGSLGFSLACVRMGAPHVMQGRFSAQHFSSSHVYCFLPSLLARRCRSKHTLVNRKTWEGGKEIESHTLNILDCVKKRWTDRERTDLI</sequence>
<dbReference type="Proteomes" id="UP001605036">
    <property type="component" value="Unassembled WGS sequence"/>
</dbReference>
<accession>A0ABD1ZJY8</accession>
<comment type="caution">
    <text evidence="1">The sequence shown here is derived from an EMBL/GenBank/DDBJ whole genome shotgun (WGS) entry which is preliminary data.</text>
</comment>
<keyword evidence="2" id="KW-1185">Reference proteome</keyword>
<organism evidence="1 2">
    <name type="scientific">Riccia fluitans</name>
    <dbReference type="NCBI Taxonomy" id="41844"/>
    <lineage>
        <taxon>Eukaryota</taxon>
        <taxon>Viridiplantae</taxon>
        <taxon>Streptophyta</taxon>
        <taxon>Embryophyta</taxon>
        <taxon>Marchantiophyta</taxon>
        <taxon>Marchantiopsida</taxon>
        <taxon>Marchantiidae</taxon>
        <taxon>Marchantiales</taxon>
        <taxon>Ricciaceae</taxon>
        <taxon>Riccia</taxon>
    </lineage>
</organism>
<dbReference type="EMBL" id="JBHFFA010000001">
    <property type="protein sequence ID" value="KAL2651765.1"/>
    <property type="molecule type" value="Genomic_DNA"/>
</dbReference>
<evidence type="ECO:0000313" key="2">
    <source>
        <dbReference type="Proteomes" id="UP001605036"/>
    </source>
</evidence>
<proteinExistence type="predicted"/>
<evidence type="ECO:0000313" key="1">
    <source>
        <dbReference type="EMBL" id="KAL2651765.1"/>
    </source>
</evidence>
<dbReference type="AlphaFoldDB" id="A0ABD1ZJY8"/>
<gene>
    <name evidence="1" type="ORF">R1flu_019893</name>
</gene>
<name>A0ABD1ZJY8_9MARC</name>
<protein>
    <submittedName>
        <fullName evidence="1">Uncharacterized protein</fullName>
    </submittedName>
</protein>